<dbReference type="RefSeq" id="WP_128762840.1">
    <property type="nucleotide sequence ID" value="NZ_QOVI01000011.1"/>
</dbReference>
<comment type="caution">
    <text evidence="2">The sequence shown here is derived from an EMBL/GenBank/DDBJ whole genome shotgun (WGS) entry which is preliminary data.</text>
</comment>
<feature type="chain" id="PRO_5020617224" evidence="1">
    <location>
        <begin position="24"/>
        <end position="489"/>
    </location>
</feature>
<evidence type="ECO:0000256" key="1">
    <source>
        <dbReference type="SAM" id="SignalP"/>
    </source>
</evidence>
<dbReference type="AlphaFoldDB" id="A0A4Q0NNC1"/>
<dbReference type="OrthoDB" id="1095195at2"/>
<feature type="signal peptide" evidence="1">
    <location>
        <begin position="1"/>
        <end position="23"/>
    </location>
</feature>
<keyword evidence="3" id="KW-1185">Reference proteome</keyword>
<organism evidence="2 3">
    <name type="scientific">Leeuwenhoekiella aestuarii</name>
    <dbReference type="NCBI Taxonomy" id="2249426"/>
    <lineage>
        <taxon>Bacteria</taxon>
        <taxon>Pseudomonadati</taxon>
        <taxon>Bacteroidota</taxon>
        <taxon>Flavobacteriia</taxon>
        <taxon>Flavobacteriales</taxon>
        <taxon>Flavobacteriaceae</taxon>
        <taxon>Leeuwenhoekiella</taxon>
    </lineage>
</organism>
<name>A0A4Q0NNC1_9FLAO</name>
<protein>
    <submittedName>
        <fullName evidence="2">PKD family protein</fullName>
    </submittedName>
</protein>
<gene>
    <name evidence="2" type="ORF">DSM04_1116</name>
</gene>
<dbReference type="InterPro" id="IPR032183">
    <property type="entry name" value="PKD-like"/>
</dbReference>
<dbReference type="Pfam" id="PF16407">
    <property type="entry name" value="PKD_2"/>
    <property type="match status" value="1"/>
</dbReference>
<keyword evidence="1" id="KW-0732">Signal</keyword>
<evidence type="ECO:0000313" key="3">
    <source>
        <dbReference type="Proteomes" id="UP000289821"/>
    </source>
</evidence>
<proteinExistence type="predicted"/>
<dbReference type="PROSITE" id="PS51257">
    <property type="entry name" value="PROKAR_LIPOPROTEIN"/>
    <property type="match status" value="1"/>
</dbReference>
<evidence type="ECO:0000313" key="2">
    <source>
        <dbReference type="EMBL" id="RXG11395.1"/>
    </source>
</evidence>
<dbReference type="EMBL" id="QOVI01000011">
    <property type="protein sequence ID" value="RXG11395.1"/>
    <property type="molecule type" value="Genomic_DNA"/>
</dbReference>
<sequence length="489" mass="54843">MKRFYGLCLFGLFIWLFSSCEMENDNIYDNANFNEVQVNVEESEAPSTILQFETLEITPSISQSQQSGESNLSYEWTLRTDEQYLNAPIDSVVATISRERDLQYQVNLTTGDWKIVLRVTDDNAGVTATGQFFITVQNQFSEGWLLLEEKNEMGDLSIILPDGNIFRNIYSSINPDAPLETPLRQLVVTNFSYGVDEIVILSESSGVRLDYNELLKVFDLQDLFWETPVPFRPEYHAWHDAINGWVINNGKVHIQVRGGFPGETKYGAAMAFPIVGDDYHAAPFVAQGSNPYDGPYPAVIYDEQGQYFVYLSIALSPTLKNFPPAPDDAPFDMNNVGLDMVYMEIGNTENLINAIMKDDSDEYFMLQIQGDQADPARSYRVMDEAPEIADHTAFETSKTLDRVYYSAGNTIYLYDIPSGLIIGSPFSLPGGESVTAMEISSLDPTVMLVTTWDNSEGRVYKLALSGTGEMSISNEYEGFGKIIDLAYKN</sequence>
<accession>A0A4Q0NNC1</accession>
<dbReference type="Proteomes" id="UP000289821">
    <property type="component" value="Unassembled WGS sequence"/>
</dbReference>
<reference evidence="2 3" key="1">
    <citation type="submission" date="2018-07" db="EMBL/GenBank/DDBJ databases">
        <title>Leeuwenhoekiella genomics.</title>
        <authorList>
            <person name="Tahon G."/>
            <person name="Willems A."/>
        </authorList>
    </citation>
    <scope>NUCLEOTIDE SEQUENCE [LARGE SCALE GENOMIC DNA]</scope>
    <source>
        <strain evidence="2 3">R-50232</strain>
    </source>
</reference>